<evidence type="ECO:0000256" key="8">
    <source>
        <dbReference type="ARBA" id="ARBA00023136"/>
    </source>
</evidence>
<organism evidence="11 12">
    <name type="scientific">Elongatibacter sediminis</name>
    <dbReference type="NCBI Taxonomy" id="3119006"/>
    <lineage>
        <taxon>Bacteria</taxon>
        <taxon>Pseudomonadati</taxon>
        <taxon>Pseudomonadota</taxon>
        <taxon>Gammaproteobacteria</taxon>
        <taxon>Chromatiales</taxon>
        <taxon>Wenzhouxiangellaceae</taxon>
        <taxon>Elongatibacter</taxon>
    </lineage>
</organism>
<evidence type="ECO:0000256" key="10">
    <source>
        <dbReference type="SAM" id="MobiDB-lite"/>
    </source>
</evidence>
<evidence type="ECO:0000256" key="5">
    <source>
        <dbReference type="ARBA" id="ARBA00022927"/>
    </source>
</evidence>
<protein>
    <recommendedName>
        <fullName evidence="9">Sec-independent protein translocase protein TatA</fullName>
    </recommendedName>
</protein>
<dbReference type="Proteomes" id="UP001359886">
    <property type="component" value="Unassembled WGS sequence"/>
</dbReference>
<dbReference type="HAMAP" id="MF_00236">
    <property type="entry name" value="TatA_E"/>
    <property type="match status" value="1"/>
</dbReference>
<keyword evidence="12" id="KW-1185">Reference proteome</keyword>
<accession>A0AAW9REI8</accession>
<dbReference type="Pfam" id="PF02416">
    <property type="entry name" value="TatA_B_E"/>
    <property type="match status" value="1"/>
</dbReference>
<comment type="subunit">
    <text evidence="9">The Tat system comprises two distinct complexes: a TatABC complex, containing multiple copies of TatA, TatB and TatC subunits, and a separate TatA complex, containing only TatA subunits. Substrates initially bind to the TatABC complex, which probably triggers association of the separate TatA complex to form the active translocon.</text>
</comment>
<dbReference type="AlphaFoldDB" id="A0AAW9REI8"/>
<feature type="transmembrane region" description="Helical" evidence="9">
    <location>
        <begin position="6"/>
        <end position="24"/>
    </location>
</feature>
<dbReference type="Gene3D" id="1.20.5.3310">
    <property type="match status" value="1"/>
</dbReference>
<comment type="function">
    <text evidence="9">Part of the twin-arginine translocation (Tat) system that transports large folded proteins containing a characteristic twin-arginine motif in their signal peptide across membranes. TatA could form the protein-conducting channel of the Tat system.</text>
</comment>
<evidence type="ECO:0000256" key="4">
    <source>
        <dbReference type="ARBA" id="ARBA00022692"/>
    </source>
</evidence>
<dbReference type="RefSeq" id="WP_354695142.1">
    <property type="nucleotide sequence ID" value="NZ_JAZHOG010000005.1"/>
</dbReference>
<dbReference type="PANTHER" id="PTHR42982:SF1">
    <property type="entry name" value="SEC-INDEPENDENT PROTEIN TRANSLOCASE PROTEIN TATA"/>
    <property type="match status" value="1"/>
</dbReference>
<dbReference type="InterPro" id="IPR006312">
    <property type="entry name" value="TatA/E"/>
</dbReference>
<feature type="region of interest" description="Disordered" evidence="10">
    <location>
        <begin position="58"/>
        <end position="88"/>
    </location>
</feature>
<dbReference type="GO" id="GO:0043953">
    <property type="term" value="P:protein transport by the Tat complex"/>
    <property type="evidence" value="ECO:0007669"/>
    <property type="project" value="UniProtKB-UniRule"/>
</dbReference>
<keyword evidence="3 9" id="KW-1003">Cell membrane</keyword>
<evidence type="ECO:0000313" key="12">
    <source>
        <dbReference type="Proteomes" id="UP001359886"/>
    </source>
</evidence>
<dbReference type="GO" id="GO:0008320">
    <property type="term" value="F:protein transmembrane transporter activity"/>
    <property type="evidence" value="ECO:0007669"/>
    <property type="project" value="UniProtKB-UniRule"/>
</dbReference>
<comment type="similarity">
    <text evidence="9">Belongs to the TatA/E family.</text>
</comment>
<dbReference type="NCBIfam" id="NF002813">
    <property type="entry name" value="PRK02958.1"/>
    <property type="match status" value="1"/>
</dbReference>
<keyword evidence="2 9" id="KW-0813">Transport</keyword>
<sequence length="88" mass="9270">MGLGGISMWQLVVLLLIVVLVFGTKRLRNMGSDLGAAVKGFRKGMNEEKDADAERLEADAIGADATTSPNASDTSDTERSGNESTSKP</sequence>
<name>A0AAW9REI8_9GAMM</name>
<evidence type="ECO:0000256" key="6">
    <source>
        <dbReference type="ARBA" id="ARBA00022989"/>
    </source>
</evidence>
<reference evidence="11 12" key="1">
    <citation type="submission" date="2024-02" db="EMBL/GenBank/DDBJ databases">
        <title>A novel Wenzhouxiangellaceae bacterium, isolated from coastal sediments.</title>
        <authorList>
            <person name="Du Z.-J."/>
            <person name="Ye Y.-Q."/>
            <person name="Zhang X.-Y."/>
        </authorList>
    </citation>
    <scope>NUCLEOTIDE SEQUENCE [LARGE SCALE GENOMIC DNA]</scope>
    <source>
        <strain evidence="11 12">CH-27</strain>
    </source>
</reference>
<dbReference type="PANTHER" id="PTHR42982">
    <property type="entry name" value="SEC-INDEPENDENT PROTEIN TRANSLOCASE PROTEIN TATA"/>
    <property type="match status" value="1"/>
</dbReference>
<keyword evidence="8 9" id="KW-0472">Membrane</keyword>
<keyword evidence="4 9" id="KW-0812">Transmembrane</keyword>
<proteinExistence type="inferred from homology"/>
<evidence type="ECO:0000256" key="1">
    <source>
        <dbReference type="ARBA" id="ARBA00004162"/>
    </source>
</evidence>
<evidence type="ECO:0000256" key="2">
    <source>
        <dbReference type="ARBA" id="ARBA00022448"/>
    </source>
</evidence>
<dbReference type="NCBIfam" id="TIGR01411">
    <property type="entry name" value="tatAE"/>
    <property type="match status" value="1"/>
</dbReference>
<comment type="subcellular location">
    <subcellularLocation>
        <location evidence="1 9">Cell membrane</location>
        <topology evidence="1 9">Single-pass membrane protein</topology>
    </subcellularLocation>
</comment>
<keyword evidence="5 9" id="KW-0653">Protein transport</keyword>
<comment type="caution">
    <text evidence="11">The sequence shown here is derived from an EMBL/GenBank/DDBJ whole genome shotgun (WGS) entry which is preliminary data.</text>
</comment>
<evidence type="ECO:0000256" key="7">
    <source>
        <dbReference type="ARBA" id="ARBA00023010"/>
    </source>
</evidence>
<dbReference type="GO" id="GO:0033281">
    <property type="term" value="C:TAT protein transport complex"/>
    <property type="evidence" value="ECO:0007669"/>
    <property type="project" value="UniProtKB-UniRule"/>
</dbReference>
<evidence type="ECO:0000256" key="3">
    <source>
        <dbReference type="ARBA" id="ARBA00022475"/>
    </source>
</evidence>
<gene>
    <name evidence="9 11" type="primary">tatA</name>
    <name evidence="11" type="ORF">V3330_09295</name>
</gene>
<feature type="compositionally biased region" description="Polar residues" evidence="10">
    <location>
        <begin position="65"/>
        <end position="74"/>
    </location>
</feature>
<keyword evidence="7 9" id="KW-0811">Translocation</keyword>
<dbReference type="InterPro" id="IPR003369">
    <property type="entry name" value="TatA/B/E"/>
</dbReference>
<dbReference type="EMBL" id="JAZHOG010000005">
    <property type="protein sequence ID" value="MEJ8567819.1"/>
    <property type="molecule type" value="Genomic_DNA"/>
</dbReference>
<keyword evidence="6 9" id="KW-1133">Transmembrane helix</keyword>
<evidence type="ECO:0000256" key="9">
    <source>
        <dbReference type="HAMAP-Rule" id="MF_00236"/>
    </source>
</evidence>
<evidence type="ECO:0000313" key="11">
    <source>
        <dbReference type="EMBL" id="MEJ8567819.1"/>
    </source>
</evidence>